<proteinExistence type="inferred from homology"/>
<evidence type="ECO:0000256" key="4">
    <source>
        <dbReference type="ARBA" id="ARBA00022692"/>
    </source>
</evidence>
<dbReference type="Pfam" id="PF07715">
    <property type="entry name" value="Plug"/>
    <property type="match status" value="1"/>
</dbReference>
<feature type="domain" description="TonB-dependent receptor plug" evidence="12">
    <location>
        <begin position="122"/>
        <end position="228"/>
    </location>
</feature>
<keyword evidence="10" id="KW-0732">Signal</keyword>
<keyword evidence="6 8" id="KW-0472">Membrane</keyword>
<dbReference type="InterPro" id="IPR039426">
    <property type="entry name" value="TonB-dep_rcpt-like"/>
</dbReference>
<dbReference type="InterPro" id="IPR036942">
    <property type="entry name" value="Beta-barrel_TonB_sf"/>
</dbReference>
<dbReference type="Gene3D" id="2.60.40.1120">
    <property type="entry name" value="Carboxypeptidase-like, regulatory domain"/>
    <property type="match status" value="1"/>
</dbReference>
<organism evidence="13 14">
    <name type="scientific">Fodinibius roseus</name>
    <dbReference type="NCBI Taxonomy" id="1194090"/>
    <lineage>
        <taxon>Bacteria</taxon>
        <taxon>Pseudomonadati</taxon>
        <taxon>Balneolota</taxon>
        <taxon>Balneolia</taxon>
        <taxon>Balneolales</taxon>
        <taxon>Balneolaceae</taxon>
        <taxon>Fodinibius</taxon>
    </lineage>
</organism>
<dbReference type="InterPro" id="IPR012910">
    <property type="entry name" value="Plug_dom"/>
</dbReference>
<evidence type="ECO:0000256" key="10">
    <source>
        <dbReference type="SAM" id="SignalP"/>
    </source>
</evidence>
<evidence type="ECO:0000259" key="12">
    <source>
        <dbReference type="Pfam" id="PF07715"/>
    </source>
</evidence>
<dbReference type="NCBIfam" id="TIGR04057">
    <property type="entry name" value="SusC_RagA_signa"/>
    <property type="match status" value="1"/>
</dbReference>
<dbReference type="Gene3D" id="2.40.170.20">
    <property type="entry name" value="TonB-dependent receptor, beta-barrel domain"/>
    <property type="match status" value="1"/>
</dbReference>
<keyword evidence="14" id="KW-1185">Reference proteome</keyword>
<comment type="similarity">
    <text evidence="8 9">Belongs to the TonB-dependent receptor family.</text>
</comment>
<dbReference type="Gene3D" id="2.170.130.10">
    <property type="entry name" value="TonB-dependent receptor, plug domain"/>
    <property type="match status" value="1"/>
</dbReference>
<evidence type="ECO:0000256" key="6">
    <source>
        <dbReference type="ARBA" id="ARBA00023136"/>
    </source>
</evidence>
<evidence type="ECO:0000256" key="8">
    <source>
        <dbReference type="PROSITE-ProRule" id="PRU01360"/>
    </source>
</evidence>
<keyword evidence="4 8" id="KW-0812">Transmembrane</keyword>
<evidence type="ECO:0000313" key="13">
    <source>
        <dbReference type="EMBL" id="SHG59352.1"/>
    </source>
</evidence>
<feature type="chain" id="PRO_5012364137" evidence="10">
    <location>
        <begin position="27"/>
        <end position="1017"/>
    </location>
</feature>
<dbReference type="EMBL" id="FQUS01000037">
    <property type="protein sequence ID" value="SHG59352.1"/>
    <property type="molecule type" value="Genomic_DNA"/>
</dbReference>
<dbReference type="OrthoDB" id="9768177at2"/>
<dbReference type="InterPro" id="IPR037066">
    <property type="entry name" value="Plug_dom_sf"/>
</dbReference>
<comment type="subcellular location">
    <subcellularLocation>
        <location evidence="1 8">Cell outer membrane</location>
        <topology evidence="1 8">Multi-pass membrane protein</topology>
    </subcellularLocation>
</comment>
<evidence type="ECO:0000256" key="1">
    <source>
        <dbReference type="ARBA" id="ARBA00004571"/>
    </source>
</evidence>
<evidence type="ECO:0000259" key="11">
    <source>
        <dbReference type="Pfam" id="PF00593"/>
    </source>
</evidence>
<feature type="domain" description="TonB-dependent receptor-like beta-barrel" evidence="11">
    <location>
        <begin position="473"/>
        <end position="985"/>
    </location>
</feature>
<dbReference type="InterPro" id="IPR023996">
    <property type="entry name" value="TonB-dep_OMP_SusC/RagA"/>
</dbReference>
<dbReference type="Pfam" id="PF00593">
    <property type="entry name" value="TonB_dep_Rec_b-barrel"/>
    <property type="match status" value="1"/>
</dbReference>
<dbReference type="Proteomes" id="UP000184041">
    <property type="component" value="Unassembled WGS sequence"/>
</dbReference>
<dbReference type="InterPro" id="IPR000531">
    <property type="entry name" value="Beta-barrel_TonB"/>
</dbReference>
<name>A0A1M5L2L1_9BACT</name>
<keyword evidence="2 8" id="KW-0813">Transport</keyword>
<evidence type="ECO:0000256" key="7">
    <source>
        <dbReference type="ARBA" id="ARBA00023237"/>
    </source>
</evidence>
<accession>A0A1M5L2L1</accession>
<evidence type="ECO:0000256" key="9">
    <source>
        <dbReference type="RuleBase" id="RU003357"/>
    </source>
</evidence>
<dbReference type="InterPro" id="IPR023997">
    <property type="entry name" value="TonB-dep_OMP_SusC/RagA_CS"/>
</dbReference>
<evidence type="ECO:0000256" key="2">
    <source>
        <dbReference type="ARBA" id="ARBA00022448"/>
    </source>
</evidence>
<protein>
    <submittedName>
        <fullName evidence="13">TonB-linked outer membrane protein, SusC/RagA family</fullName>
    </submittedName>
</protein>
<keyword evidence="7 8" id="KW-0998">Cell outer membrane</keyword>
<keyword evidence="3 8" id="KW-1134">Transmembrane beta strand</keyword>
<sequence length="1017" mass="112293">MIMNRRYLLLLLTVGVLFGYTTAGFAQNTTIHGEITDARTGDTLPGVNILVKGTTTGTSTDSEGNYEFTVPSLQDTLVISFIGYETQEVPINGQTNIDITLDPQAIMGEEMVVVGYGEQQRNDLTGSVESINTEDLPTSSAKNLTEVLSGRVAGLNLTGGNSSAGDQASLQVRGQNTLSAGSSPLIVVDDIIFHGSLNDINMADVENINVLKDASAAAIYGAQAANGVVIITTKDGGSGEPTINFNSYVGVQDHTNHPVDYMNGQEYAERLVNYQYIADLYNWYDTNPTGPEDNGGRPAYPDISDPDVVTSYLKSQEEVEHYLAGDEVDWMNEITRTAPVQNYNLNVSGGTENMNYYVSGSHTVEKGVLKNDDFTRNTLATKVNADVTDWMTVGVNSSYSNRDYSGISASLNSAETVTPLASVVDENGNYPTRYNSESFMAHPLRYNLIDNKDVRNYFSIKPHAEIEIPPIEGLSLDLNYSYNLNTRTNKTSRPDEVQEALATGGEVEASNFEETNTLINSIAHYDRDFARDHSVNLTLLFSREQREGESSSLYAERFDNQSLGYNAPSFGQNSTVGGGAYEETSLAYMTRLNYGFKDKYLLTGTIRRDGYSGFGSNNKYATFRSISTAWVMSNERFMSGIDSEDLLKLRISYGENGNQGVGRYASLQRLSTAAYVHGSTRTIGLFASSLGNSNLSWETTSSLNVGVDYSFLKSRLSGTVDLYTSQTKDVLVRRTLPGATGYQNVWTNIGAIDNKGIDVSLSTVNVKGSLRWESNFIFSLNRDKLSKLYGDGEDDIGNQWFVGEPISAIYDYKRTGELWTEEDLYNGDIDKGFYPGQFKLEDLNNDGEITAGADRTIVGYGKPNYRFSISNSLYYGNFSLSFLLRSIQGGSDYFIRNNRELLEASSDFDYAQRVNQPAVREYWTPFNGVTNAPAVYNYPSVESGHYQNRSFIRLQNVSLRYNFDKSILTSVGVKGLQVYVNGKNLYTWTNWSGYDPELASQNALMMRSITAGVDLSF</sequence>
<dbReference type="AlphaFoldDB" id="A0A1M5L2L1"/>
<keyword evidence="5 9" id="KW-0798">TonB box</keyword>
<feature type="signal peptide" evidence="10">
    <location>
        <begin position="1"/>
        <end position="26"/>
    </location>
</feature>
<dbReference type="InterPro" id="IPR008969">
    <property type="entry name" value="CarboxyPept-like_regulatory"/>
</dbReference>
<evidence type="ECO:0000256" key="5">
    <source>
        <dbReference type="ARBA" id="ARBA00023077"/>
    </source>
</evidence>
<evidence type="ECO:0000256" key="3">
    <source>
        <dbReference type="ARBA" id="ARBA00022452"/>
    </source>
</evidence>
<gene>
    <name evidence="13" type="ORF">SAMN05443144_1376</name>
</gene>
<dbReference type="GO" id="GO:0009279">
    <property type="term" value="C:cell outer membrane"/>
    <property type="evidence" value="ECO:0007669"/>
    <property type="project" value="UniProtKB-SubCell"/>
</dbReference>
<dbReference type="SUPFAM" id="SSF49464">
    <property type="entry name" value="Carboxypeptidase regulatory domain-like"/>
    <property type="match status" value="1"/>
</dbReference>
<dbReference type="SUPFAM" id="SSF56935">
    <property type="entry name" value="Porins"/>
    <property type="match status" value="1"/>
</dbReference>
<dbReference type="STRING" id="1194090.SAMN05443144_1376"/>
<dbReference type="PROSITE" id="PS52016">
    <property type="entry name" value="TONB_DEPENDENT_REC_3"/>
    <property type="match status" value="1"/>
</dbReference>
<dbReference type="NCBIfam" id="TIGR04056">
    <property type="entry name" value="OMP_RagA_SusC"/>
    <property type="match status" value="1"/>
</dbReference>
<evidence type="ECO:0000313" key="14">
    <source>
        <dbReference type="Proteomes" id="UP000184041"/>
    </source>
</evidence>
<dbReference type="Pfam" id="PF13715">
    <property type="entry name" value="CarbopepD_reg_2"/>
    <property type="match status" value="1"/>
</dbReference>
<reference evidence="13 14" key="1">
    <citation type="submission" date="2016-11" db="EMBL/GenBank/DDBJ databases">
        <authorList>
            <person name="Jaros S."/>
            <person name="Januszkiewicz K."/>
            <person name="Wedrychowicz H."/>
        </authorList>
    </citation>
    <scope>NUCLEOTIDE SEQUENCE [LARGE SCALE GENOMIC DNA]</scope>
    <source>
        <strain evidence="13 14">DSM 21986</strain>
    </source>
</reference>